<evidence type="ECO:0000313" key="2">
    <source>
        <dbReference type="EMBL" id="OHV30656.1"/>
    </source>
</evidence>
<reference evidence="3" key="1">
    <citation type="submission" date="2016-07" db="EMBL/GenBank/DDBJ databases">
        <title>Sequence Frankia sp. strain CcI1.17.</title>
        <authorList>
            <person name="Ghodhbane-Gtari F."/>
            <person name="Swanson E."/>
            <person name="Gueddou A."/>
            <person name="Morris K."/>
            <person name="Hezbri K."/>
            <person name="Ktari A."/>
            <person name="Nouioui I."/>
            <person name="Abebe-Akele F."/>
            <person name="Simpson S."/>
            <person name="Thomas K."/>
            <person name="Gtari M."/>
            <person name="Tisa L.S."/>
            <person name="Hurst S."/>
        </authorList>
    </citation>
    <scope>NUCLEOTIDE SEQUENCE [LARGE SCALE GENOMIC DNA]</scope>
    <source>
        <strain evidence="3">Cc1.17</strain>
    </source>
</reference>
<dbReference type="Gene3D" id="3.40.50.720">
    <property type="entry name" value="NAD(P)-binding Rossmann-like Domain"/>
    <property type="match status" value="1"/>
</dbReference>
<sequence>MTKILVTGATGTVGSYLVRALRDRSVPVRAYVRDAGRGIERLGDDVELVVGDFGDQRALRRAMHGVDGVFLASPNGPRQAEYECAVIDAAGAAWVQRIVKLSALGAEIGSPLTFFDVHGRVEQHLWASGVPAAVLRPAFYLSNLFATAESVRTAGRVFGSLGDARIAMVDPRDVAAVAAAALLAAPGTPGVAGDAGYIRQVHTLTGPLAVTFTEVAEVLATVLGREVIFVDVPDAAARAALLDAGAPVWLADSFVTLFAMLRAGIHSTPTDGVAGLTGRPPRPVAEFVRDHLAVFGG</sequence>
<organism evidence="2 3">
    <name type="scientific">Parafrankia colletiae</name>
    <dbReference type="NCBI Taxonomy" id="573497"/>
    <lineage>
        <taxon>Bacteria</taxon>
        <taxon>Bacillati</taxon>
        <taxon>Actinomycetota</taxon>
        <taxon>Actinomycetes</taxon>
        <taxon>Frankiales</taxon>
        <taxon>Frankiaceae</taxon>
        <taxon>Parafrankia</taxon>
    </lineage>
</organism>
<dbReference type="InterPro" id="IPR051604">
    <property type="entry name" value="Ergot_Alk_Oxidoreductase"/>
</dbReference>
<name>A0A1S1QAP3_9ACTN</name>
<keyword evidence="3" id="KW-1185">Reference proteome</keyword>
<dbReference type="PANTHER" id="PTHR43162:SF1">
    <property type="entry name" value="PRESTALK A DIFFERENTIATION PROTEIN A"/>
    <property type="match status" value="1"/>
</dbReference>
<dbReference type="InterPro" id="IPR036291">
    <property type="entry name" value="NAD(P)-bd_dom_sf"/>
</dbReference>
<dbReference type="PANTHER" id="PTHR43162">
    <property type="match status" value="1"/>
</dbReference>
<evidence type="ECO:0000313" key="3">
    <source>
        <dbReference type="Proteomes" id="UP000179627"/>
    </source>
</evidence>
<dbReference type="InterPro" id="IPR008030">
    <property type="entry name" value="NmrA-like"/>
</dbReference>
<dbReference type="Proteomes" id="UP000179627">
    <property type="component" value="Unassembled WGS sequence"/>
</dbReference>
<gene>
    <name evidence="2" type="ORF">CC117_06990</name>
</gene>
<proteinExistence type="predicted"/>
<dbReference type="EMBL" id="MBLM01000152">
    <property type="protein sequence ID" value="OHV30656.1"/>
    <property type="molecule type" value="Genomic_DNA"/>
</dbReference>
<dbReference type="Pfam" id="PF05368">
    <property type="entry name" value="NmrA"/>
    <property type="match status" value="1"/>
</dbReference>
<dbReference type="Gene3D" id="3.90.25.10">
    <property type="entry name" value="UDP-galactose 4-epimerase, domain 1"/>
    <property type="match status" value="1"/>
</dbReference>
<dbReference type="SUPFAM" id="SSF51735">
    <property type="entry name" value="NAD(P)-binding Rossmann-fold domains"/>
    <property type="match status" value="1"/>
</dbReference>
<protein>
    <recommendedName>
        <fullName evidence="1">NmrA-like domain-containing protein</fullName>
    </recommendedName>
</protein>
<dbReference type="RefSeq" id="WP_071089395.1">
    <property type="nucleotide sequence ID" value="NZ_MBLM01000152.1"/>
</dbReference>
<dbReference type="AlphaFoldDB" id="A0A1S1QAP3"/>
<evidence type="ECO:0000259" key="1">
    <source>
        <dbReference type="Pfam" id="PF05368"/>
    </source>
</evidence>
<accession>A0A1S1QAP3</accession>
<feature type="domain" description="NmrA-like" evidence="1">
    <location>
        <begin position="3"/>
        <end position="239"/>
    </location>
</feature>
<comment type="caution">
    <text evidence="2">The sequence shown here is derived from an EMBL/GenBank/DDBJ whole genome shotgun (WGS) entry which is preliminary data.</text>
</comment>
<dbReference type="OrthoDB" id="3510772at2"/>